<keyword evidence="1" id="KW-1133">Transmembrane helix</keyword>
<dbReference type="EMBL" id="QSEP01000020">
    <property type="protein sequence ID" value="RGZ84071.1"/>
    <property type="molecule type" value="Genomic_DNA"/>
</dbReference>
<evidence type="ECO:0000256" key="1">
    <source>
        <dbReference type="SAM" id="Phobius"/>
    </source>
</evidence>
<accession>A0A413PZ62</accession>
<name>A0A413PZ62_9FIRM</name>
<comment type="caution">
    <text evidence="2">The sequence shown here is derived from an EMBL/GenBank/DDBJ whole genome shotgun (WGS) entry which is preliminary data.</text>
</comment>
<keyword evidence="1" id="KW-0812">Transmembrane</keyword>
<feature type="transmembrane region" description="Helical" evidence="1">
    <location>
        <begin position="34"/>
        <end position="55"/>
    </location>
</feature>
<evidence type="ECO:0000313" key="2">
    <source>
        <dbReference type="EMBL" id="RGZ84071.1"/>
    </source>
</evidence>
<dbReference type="AlphaFoldDB" id="A0A413PZ62"/>
<proteinExistence type="predicted"/>
<gene>
    <name evidence="2" type="ORF">DW972_05265</name>
</gene>
<evidence type="ECO:0000313" key="3">
    <source>
        <dbReference type="Proteomes" id="UP000286561"/>
    </source>
</evidence>
<reference evidence="2 3" key="1">
    <citation type="submission" date="2018-08" db="EMBL/GenBank/DDBJ databases">
        <title>A genome reference for cultivated species of the human gut microbiota.</title>
        <authorList>
            <person name="Zou Y."/>
            <person name="Xue W."/>
            <person name="Luo G."/>
        </authorList>
    </citation>
    <scope>NUCLEOTIDE SEQUENCE [LARGE SCALE GENOMIC DNA]</scope>
    <source>
        <strain evidence="2 3">AM48-23BH</strain>
    </source>
</reference>
<dbReference type="Proteomes" id="UP000286561">
    <property type="component" value="Unassembled WGS sequence"/>
</dbReference>
<protein>
    <submittedName>
        <fullName evidence="2">Uncharacterized protein</fullName>
    </submittedName>
</protein>
<sequence length="67" mass="8466">MLFHYTLNREIIPVKREKKLRFEDKNKKKALFTYFYLFFLAFKLAFPFKMCYIHIIKQSKNKWRLNK</sequence>
<organism evidence="2 3">
    <name type="scientific">Anaerobutyricum hallii</name>
    <dbReference type="NCBI Taxonomy" id="39488"/>
    <lineage>
        <taxon>Bacteria</taxon>
        <taxon>Bacillati</taxon>
        <taxon>Bacillota</taxon>
        <taxon>Clostridia</taxon>
        <taxon>Lachnospirales</taxon>
        <taxon>Lachnospiraceae</taxon>
        <taxon>Anaerobutyricum</taxon>
    </lineage>
</organism>
<keyword evidence="1" id="KW-0472">Membrane</keyword>